<dbReference type="Pfam" id="PF04266">
    <property type="entry name" value="ASCH"/>
    <property type="match status" value="1"/>
</dbReference>
<dbReference type="InterPro" id="IPR015947">
    <property type="entry name" value="PUA-like_sf"/>
</dbReference>
<dbReference type="SUPFAM" id="SSF88697">
    <property type="entry name" value="PUA domain-like"/>
    <property type="match status" value="1"/>
</dbReference>
<proteinExistence type="predicted"/>
<organism evidence="2 3">
    <name type="scientific">Paenibacillus aceti</name>
    <dbReference type="NCBI Taxonomy" id="1820010"/>
    <lineage>
        <taxon>Bacteria</taxon>
        <taxon>Bacillati</taxon>
        <taxon>Bacillota</taxon>
        <taxon>Bacilli</taxon>
        <taxon>Bacillales</taxon>
        <taxon>Paenibacillaceae</taxon>
        <taxon>Paenibacillus</taxon>
    </lineage>
</organism>
<gene>
    <name evidence="2" type="ORF">GCM10010913_05170</name>
</gene>
<sequence length="148" mass="16659">MKAITIIQPWATLIALGEKRFETRSWPTKYRGLIAIHAGKKIDKEACMQPEISRALERQGYTADNLPTGAIVTVCNLEEVHQITVARDSFAGSVNQNGEIAMHVEGDEFAFGWYEEGRYAWELRTVRLITEPIPAKGQQGLWNWEGLG</sequence>
<feature type="domain" description="ASCH" evidence="1">
    <location>
        <begin position="5"/>
        <end position="85"/>
    </location>
</feature>
<evidence type="ECO:0000259" key="1">
    <source>
        <dbReference type="Pfam" id="PF04266"/>
    </source>
</evidence>
<evidence type="ECO:0000313" key="2">
    <source>
        <dbReference type="EMBL" id="GGF86604.1"/>
    </source>
</evidence>
<reference evidence="3" key="1">
    <citation type="journal article" date="2019" name="Int. J. Syst. Evol. Microbiol.">
        <title>The Global Catalogue of Microorganisms (GCM) 10K type strain sequencing project: providing services to taxonomists for standard genome sequencing and annotation.</title>
        <authorList>
            <consortium name="The Broad Institute Genomics Platform"/>
            <consortium name="The Broad Institute Genome Sequencing Center for Infectious Disease"/>
            <person name="Wu L."/>
            <person name="Ma J."/>
        </authorList>
    </citation>
    <scope>NUCLEOTIDE SEQUENCE [LARGE SCALE GENOMIC DNA]</scope>
    <source>
        <strain evidence="3">CGMCC 1.15420</strain>
    </source>
</reference>
<name>A0ABQ1VPJ7_9BACL</name>
<comment type="caution">
    <text evidence="2">The sequence shown here is derived from an EMBL/GenBank/DDBJ whole genome shotgun (WGS) entry which is preliminary data.</text>
</comment>
<dbReference type="RefSeq" id="WP_120462554.1">
    <property type="nucleotide sequence ID" value="NZ_BMIW01000003.1"/>
</dbReference>
<dbReference type="EMBL" id="BMIW01000003">
    <property type="protein sequence ID" value="GGF86604.1"/>
    <property type="molecule type" value="Genomic_DNA"/>
</dbReference>
<protein>
    <recommendedName>
        <fullName evidence="1">ASCH domain-containing protein</fullName>
    </recommendedName>
</protein>
<dbReference type="InterPro" id="IPR007374">
    <property type="entry name" value="ASCH_domain"/>
</dbReference>
<dbReference type="CDD" id="cd06554">
    <property type="entry name" value="ASCH_ASC-1_like"/>
    <property type="match status" value="1"/>
</dbReference>
<evidence type="ECO:0000313" key="3">
    <source>
        <dbReference type="Proteomes" id="UP000608420"/>
    </source>
</evidence>
<dbReference type="Gene3D" id="2.30.130.30">
    <property type="entry name" value="Hypothetical protein"/>
    <property type="match status" value="1"/>
</dbReference>
<dbReference type="Proteomes" id="UP000608420">
    <property type="component" value="Unassembled WGS sequence"/>
</dbReference>
<accession>A0ABQ1VPJ7</accession>
<keyword evidence="3" id="KW-1185">Reference proteome</keyword>